<gene>
    <name evidence="1" type="ORF">AFM12_12865</name>
</gene>
<dbReference type="STRING" id="1605367.AFM12_12865"/>
<comment type="caution">
    <text evidence="1">The sequence shown here is derived from an EMBL/GenBank/DDBJ whole genome shotgun (WGS) entry which is preliminary data.</text>
</comment>
<sequence>MERSCPECGRPIFGRADKKFCSEPCRNSYNNKLKAVSTNLIRNTNYALKKNYKILESICKEDKAKTVRSTLLKNGFDFNLITSLRTTKKGSTYYFVYDYGYLELDNDFFLIVKDNRGEED</sequence>
<evidence type="ECO:0000313" key="2">
    <source>
        <dbReference type="Proteomes" id="UP000050454"/>
    </source>
</evidence>
<dbReference type="OrthoDB" id="5187906at2"/>
<dbReference type="PATRIC" id="fig|1605367.3.peg.3983"/>
<protein>
    <recommendedName>
        <fullName evidence="3">DUF2116 family Zn-ribbon domain-containing protein</fullName>
    </recommendedName>
</protein>
<accession>A0A0P7C226</accession>
<evidence type="ECO:0008006" key="3">
    <source>
        <dbReference type="Google" id="ProtNLM"/>
    </source>
</evidence>
<name>A0A0P7C226_9BACT</name>
<dbReference type="AlphaFoldDB" id="A0A0P7C226"/>
<reference evidence="1 2" key="1">
    <citation type="submission" date="2015-07" db="EMBL/GenBank/DDBJ databases">
        <title>The draft genome sequence of Leadbetterella sp. JN14-9.</title>
        <authorList>
            <person name="Liu Y."/>
            <person name="Du J."/>
            <person name="Shao Z."/>
        </authorList>
    </citation>
    <scope>NUCLEOTIDE SEQUENCE [LARGE SCALE GENOMIC DNA]</scope>
    <source>
        <strain evidence="1 2">JN14-9</strain>
    </source>
</reference>
<organism evidence="1 2">
    <name type="scientific">Jiulongibacter sediminis</name>
    <dbReference type="NCBI Taxonomy" id="1605367"/>
    <lineage>
        <taxon>Bacteria</taxon>
        <taxon>Pseudomonadati</taxon>
        <taxon>Bacteroidota</taxon>
        <taxon>Cytophagia</taxon>
        <taxon>Cytophagales</taxon>
        <taxon>Leadbetterellaceae</taxon>
        <taxon>Jiulongibacter</taxon>
    </lineage>
</organism>
<dbReference type="RefSeq" id="WP_055148822.1">
    <property type="nucleotide sequence ID" value="NZ_JXSZ01000009.1"/>
</dbReference>
<dbReference type="Proteomes" id="UP000050454">
    <property type="component" value="Unassembled WGS sequence"/>
</dbReference>
<proteinExistence type="predicted"/>
<evidence type="ECO:0000313" key="1">
    <source>
        <dbReference type="EMBL" id="KPM48075.1"/>
    </source>
</evidence>
<dbReference type="EMBL" id="LGTQ01000009">
    <property type="protein sequence ID" value="KPM48075.1"/>
    <property type="molecule type" value="Genomic_DNA"/>
</dbReference>
<keyword evidence="2" id="KW-1185">Reference proteome</keyword>